<proteinExistence type="predicted"/>
<dbReference type="InterPro" id="IPR036286">
    <property type="entry name" value="LexA/Signal_pep-like_sf"/>
</dbReference>
<dbReference type="CDD" id="cd06529">
    <property type="entry name" value="S24_LexA-like"/>
    <property type="match status" value="1"/>
</dbReference>
<dbReference type="InterPro" id="IPR039418">
    <property type="entry name" value="LexA-like"/>
</dbReference>
<dbReference type="SUPFAM" id="SSF51306">
    <property type="entry name" value="LexA/Signal peptidase"/>
    <property type="match status" value="1"/>
</dbReference>
<evidence type="ECO:0000313" key="5">
    <source>
        <dbReference type="EMBL" id="MBO0933888.1"/>
    </source>
</evidence>
<dbReference type="PANTHER" id="PTHR40661">
    <property type="match status" value="1"/>
</dbReference>
<dbReference type="GO" id="GO:0003677">
    <property type="term" value="F:DNA binding"/>
    <property type="evidence" value="ECO:0007669"/>
    <property type="project" value="UniProtKB-KW"/>
</dbReference>
<name>A0A939GCJ1_9BACT</name>
<keyword evidence="3" id="KW-0804">Transcription</keyword>
<dbReference type="AlphaFoldDB" id="A0A939GCJ1"/>
<protein>
    <submittedName>
        <fullName evidence="5">LexA family transcriptional regulator</fullName>
    </submittedName>
</protein>
<accession>A0A939GCJ1</accession>
<sequence>MQLKRENNSPEYPFGTLLRTLRKANGLTLKQVGAHFNVQHQAVQKWETGISKPKSQDLAKLAQLYKVPVQQLTDAMEGNAPDQEQLGESNAQLVVHTVTNNKLIDLPYVPAQDRSRFSVGEGPSSAFGLLQRMTIIQQPGETYENNLLVEIHNDSMEPYYPNGTIVLAEWEQPSQWPYMPSGVYAIFYNNYFIVRRIVSNDLLQHQQLALHADNPTGGIINVPADQIHHVFRVKHIVYAPAR</sequence>
<dbReference type="Gene3D" id="1.10.260.40">
    <property type="entry name" value="lambda repressor-like DNA-binding domains"/>
    <property type="match status" value="1"/>
</dbReference>
<comment type="caution">
    <text evidence="5">The sequence shown here is derived from an EMBL/GenBank/DDBJ whole genome shotgun (WGS) entry which is preliminary data.</text>
</comment>
<evidence type="ECO:0000313" key="6">
    <source>
        <dbReference type="Proteomes" id="UP000664795"/>
    </source>
</evidence>
<keyword evidence="1" id="KW-0805">Transcription regulation</keyword>
<dbReference type="Pfam" id="PF13560">
    <property type="entry name" value="HTH_31"/>
    <property type="match status" value="1"/>
</dbReference>
<reference evidence="5 6" key="1">
    <citation type="submission" date="2021-03" db="EMBL/GenBank/DDBJ databases">
        <title>Fibrella sp. HMF5036 genome sequencing and assembly.</title>
        <authorList>
            <person name="Kang H."/>
            <person name="Kim H."/>
            <person name="Bae S."/>
            <person name="Joh K."/>
        </authorList>
    </citation>
    <scope>NUCLEOTIDE SEQUENCE [LARGE SCALE GENOMIC DNA]</scope>
    <source>
        <strain evidence="5 6">HMF5036</strain>
    </source>
</reference>
<dbReference type="CDD" id="cd00093">
    <property type="entry name" value="HTH_XRE"/>
    <property type="match status" value="1"/>
</dbReference>
<dbReference type="PANTHER" id="PTHR40661:SF3">
    <property type="entry name" value="FELS-1 PROPHAGE TRANSCRIPTIONAL REGULATOR"/>
    <property type="match status" value="1"/>
</dbReference>
<dbReference type="InterPro" id="IPR015927">
    <property type="entry name" value="Peptidase_S24_S26A/B/C"/>
</dbReference>
<keyword evidence="6" id="KW-1185">Reference proteome</keyword>
<keyword evidence="2" id="KW-0238">DNA-binding</keyword>
<dbReference type="Pfam" id="PF00717">
    <property type="entry name" value="Peptidase_S24"/>
    <property type="match status" value="1"/>
</dbReference>
<dbReference type="Gene3D" id="2.10.109.10">
    <property type="entry name" value="Umud Fragment, subunit A"/>
    <property type="match status" value="1"/>
</dbReference>
<evidence type="ECO:0000256" key="1">
    <source>
        <dbReference type="ARBA" id="ARBA00023015"/>
    </source>
</evidence>
<dbReference type="RefSeq" id="WP_207337854.1">
    <property type="nucleotide sequence ID" value="NZ_JAFMYU010000024.1"/>
</dbReference>
<dbReference type="InterPro" id="IPR010982">
    <property type="entry name" value="Lambda_DNA-bd_dom_sf"/>
</dbReference>
<dbReference type="Proteomes" id="UP000664795">
    <property type="component" value="Unassembled WGS sequence"/>
</dbReference>
<feature type="domain" description="HTH cro/C1-type" evidence="4">
    <location>
        <begin position="18"/>
        <end position="72"/>
    </location>
</feature>
<dbReference type="PROSITE" id="PS50943">
    <property type="entry name" value="HTH_CROC1"/>
    <property type="match status" value="1"/>
</dbReference>
<evidence type="ECO:0000256" key="2">
    <source>
        <dbReference type="ARBA" id="ARBA00023125"/>
    </source>
</evidence>
<dbReference type="SMART" id="SM00530">
    <property type="entry name" value="HTH_XRE"/>
    <property type="match status" value="1"/>
</dbReference>
<gene>
    <name evidence="5" type="ORF">J2I48_22960</name>
</gene>
<evidence type="ECO:0000256" key="3">
    <source>
        <dbReference type="ARBA" id="ARBA00023163"/>
    </source>
</evidence>
<organism evidence="5 6">
    <name type="scientific">Fibrella aquatilis</name>
    <dbReference type="NCBI Taxonomy" id="2817059"/>
    <lineage>
        <taxon>Bacteria</taxon>
        <taxon>Pseudomonadati</taxon>
        <taxon>Bacteroidota</taxon>
        <taxon>Cytophagia</taxon>
        <taxon>Cytophagales</taxon>
        <taxon>Spirosomataceae</taxon>
        <taxon>Fibrella</taxon>
    </lineage>
</organism>
<dbReference type="SUPFAM" id="SSF47413">
    <property type="entry name" value="lambda repressor-like DNA-binding domains"/>
    <property type="match status" value="1"/>
</dbReference>
<dbReference type="InterPro" id="IPR001387">
    <property type="entry name" value="Cro/C1-type_HTH"/>
</dbReference>
<evidence type="ECO:0000259" key="4">
    <source>
        <dbReference type="PROSITE" id="PS50943"/>
    </source>
</evidence>
<dbReference type="EMBL" id="JAFMYU010000024">
    <property type="protein sequence ID" value="MBO0933888.1"/>
    <property type="molecule type" value="Genomic_DNA"/>
</dbReference>